<dbReference type="PROSITE" id="PS00211">
    <property type="entry name" value="ABC_TRANSPORTER_1"/>
    <property type="match status" value="1"/>
</dbReference>
<dbReference type="InterPro" id="IPR003593">
    <property type="entry name" value="AAA+_ATPase"/>
</dbReference>
<name>A0A918XXX8_9PROT</name>
<protein>
    <submittedName>
        <fullName evidence="5">ABC transporter ATP-binding protein</fullName>
    </submittedName>
</protein>
<comment type="caution">
    <text evidence="5">The sequence shown here is derived from an EMBL/GenBank/DDBJ whole genome shotgun (WGS) entry which is preliminary data.</text>
</comment>
<dbReference type="SUPFAM" id="SSF52540">
    <property type="entry name" value="P-loop containing nucleoside triphosphate hydrolases"/>
    <property type="match status" value="1"/>
</dbReference>
<dbReference type="Proteomes" id="UP000630353">
    <property type="component" value="Unassembled WGS sequence"/>
</dbReference>
<dbReference type="GO" id="GO:0005524">
    <property type="term" value="F:ATP binding"/>
    <property type="evidence" value="ECO:0007669"/>
    <property type="project" value="UniProtKB-KW"/>
</dbReference>
<feature type="domain" description="ABC transporter" evidence="4">
    <location>
        <begin position="2"/>
        <end position="244"/>
    </location>
</feature>
<dbReference type="InterPro" id="IPR027417">
    <property type="entry name" value="P-loop_NTPase"/>
</dbReference>
<evidence type="ECO:0000313" key="6">
    <source>
        <dbReference type="Proteomes" id="UP000630353"/>
    </source>
</evidence>
<dbReference type="SMART" id="SM00382">
    <property type="entry name" value="AAA"/>
    <property type="match status" value="1"/>
</dbReference>
<dbReference type="CDD" id="cd03219">
    <property type="entry name" value="ABC_Mj1267_LivG_branched"/>
    <property type="match status" value="1"/>
</dbReference>
<dbReference type="PANTHER" id="PTHR45772">
    <property type="entry name" value="CONSERVED COMPONENT OF ABC TRANSPORTER FOR NATURAL AMINO ACIDS-RELATED"/>
    <property type="match status" value="1"/>
</dbReference>
<dbReference type="InterPro" id="IPR017871">
    <property type="entry name" value="ABC_transporter-like_CS"/>
</dbReference>
<dbReference type="AlphaFoldDB" id="A0A918XXX8"/>
<dbReference type="InterPro" id="IPR003439">
    <property type="entry name" value="ABC_transporter-like_ATP-bd"/>
</dbReference>
<keyword evidence="6" id="KW-1185">Reference proteome</keyword>
<keyword evidence="3 5" id="KW-0067">ATP-binding</keyword>
<dbReference type="GO" id="GO:0042941">
    <property type="term" value="P:D-alanine transmembrane transport"/>
    <property type="evidence" value="ECO:0007669"/>
    <property type="project" value="TreeGrafter"/>
</dbReference>
<proteinExistence type="predicted"/>
<dbReference type="GO" id="GO:0015192">
    <property type="term" value="F:L-phenylalanine transmembrane transporter activity"/>
    <property type="evidence" value="ECO:0007669"/>
    <property type="project" value="TreeGrafter"/>
</dbReference>
<dbReference type="Pfam" id="PF12399">
    <property type="entry name" value="BCA_ABC_TP_C"/>
    <property type="match status" value="1"/>
</dbReference>
<dbReference type="GO" id="GO:0015808">
    <property type="term" value="P:L-alanine transport"/>
    <property type="evidence" value="ECO:0007669"/>
    <property type="project" value="TreeGrafter"/>
</dbReference>
<dbReference type="InterPro" id="IPR051120">
    <property type="entry name" value="ABC_AA/LPS_Transport"/>
</dbReference>
<dbReference type="GO" id="GO:0015188">
    <property type="term" value="F:L-isoleucine transmembrane transporter activity"/>
    <property type="evidence" value="ECO:0007669"/>
    <property type="project" value="TreeGrafter"/>
</dbReference>
<sequence>MLRLENVVKTFGGVVATDHVSLDFPDGSLSAVIGPNGAGKTTLFNLITGHLVPDSGRILLGDQDIAGMEPARIVRKGVGRAFQVASIFPTMTVEQALMAAVASHVHMSEHLLSAFPPPSVRQRAEELVELLGMGGVARLLCSNISHGDQKLLDIGLALALEPRVLLLDEPTAGMGPEERWQMIRTVRRLWEQGRMTLVFIEHDMDIVFEVSQTISVLRYGAVLAQGTADEIRSNPEVIEAYLGTENYEEQPA</sequence>
<keyword evidence="1" id="KW-0813">Transport</keyword>
<reference evidence="5" key="1">
    <citation type="journal article" date="2014" name="Int. J. Syst. Evol. Microbiol.">
        <title>Complete genome sequence of Corynebacterium casei LMG S-19264T (=DSM 44701T), isolated from a smear-ripened cheese.</title>
        <authorList>
            <consortium name="US DOE Joint Genome Institute (JGI-PGF)"/>
            <person name="Walter F."/>
            <person name="Albersmeier A."/>
            <person name="Kalinowski J."/>
            <person name="Ruckert C."/>
        </authorList>
    </citation>
    <scope>NUCLEOTIDE SEQUENCE</scope>
    <source>
        <strain evidence="5">KCTC 42651</strain>
    </source>
</reference>
<dbReference type="GO" id="GO:1903805">
    <property type="term" value="P:L-valine import across plasma membrane"/>
    <property type="evidence" value="ECO:0007669"/>
    <property type="project" value="TreeGrafter"/>
</dbReference>
<dbReference type="GO" id="GO:0016887">
    <property type="term" value="F:ATP hydrolysis activity"/>
    <property type="evidence" value="ECO:0007669"/>
    <property type="project" value="InterPro"/>
</dbReference>
<gene>
    <name evidence="5" type="ORF">GCM10017083_51230</name>
</gene>
<evidence type="ECO:0000256" key="3">
    <source>
        <dbReference type="ARBA" id="ARBA00022840"/>
    </source>
</evidence>
<evidence type="ECO:0000313" key="5">
    <source>
        <dbReference type="EMBL" id="GHD62417.1"/>
    </source>
</evidence>
<reference evidence="5" key="2">
    <citation type="submission" date="2020-09" db="EMBL/GenBank/DDBJ databases">
        <authorList>
            <person name="Sun Q."/>
            <person name="Kim S."/>
        </authorList>
    </citation>
    <scope>NUCLEOTIDE SEQUENCE</scope>
    <source>
        <strain evidence="5">KCTC 42651</strain>
    </source>
</reference>
<dbReference type="InterPro" id="IPR032823">
    <property type="entry name" value="BCA_ABC_TP_C"/>
</dbReference>
<dbReference type="GO" id="GO:0005304">
    <property type="term" value="F:L-valine transmembrane transporter activity"/>
    <property type="evidence" value="ECO:0007669"/>
    <property type="project" value="TreeGrafter"/>
</dbReference>
<keyword evidence="2" id="KW-0547">Nucleotide-binding</keyword>
<dbReference type="PANTHER" id="PTHR45772:SF7">
    <property type="entry name" value="AMINO ACID ABC TRANSPORTER ATP-BINDING PROTEIN"/>
    <property type="match status" value="1"/>
</dbReference>
<dbReference type="PROSITE" id="PS50893">
    <property type="entry name" value="ABC_TRANSPORTER_2"/>
    <property type="match status" value="1"/>
</dbReference>
<evidence type="ECO:0000256" key="2">
    <source>
        <dbReference type="ARBA" id="ARBA00022741"/>
    </source>
</evidence>
<dbReference type="GO" id="GO:1903806">
    <property type="term" value="P:L-isoleucine import across plasma membrane"/>
    <property type="evidence" value="ECO:0007669"/>
    <property type="project" value="TreeGrafter"/>
</dbReference>
<accession>A0A918XXX8</accession>
<dbReference type="EMBL" id="BMZS01000014">
    <property type="protein sequence ID" value="GHD62417.1"/>
    <property type="molecule type" value="Genomic_DNA"/>
</dbReference>
<dbReference type="GO" id="GO:0005886">
    <property type="term" value="C:plasma membrane"/>
    <property type="evidence" value="ECO:0007669"/>
    <property type="project" value="TreeGrafter"/>
</dbReference>
<dbReference type="RefSeq" id="WP_189995072.1">
    <property type="nucleotide sequence ID" value="NZ_BMZS01000014.1"/>
</dbReference>
<evidence type="ECO:0000259" key="4">
    <source>
        <dbReference type="PROSITE" id="PS50893"/>
    </source>
</evidence>
<evidence type="ECO:0000256" key="1">
    <source>
        <dbReference type="ARBA" id="ARBA00022448"/>
    </source>
</evidence>
<dbReference type="Pfam" id="PF00005">
    <property type="entry name" value="ABC_tran"/>
    <property type="match status" value="1"/>
</dbReference>
<dbReference type="Gene3D" id="3.40.50.300">
    <property type="entry name" value="P-loop containing nucleotide triphosphate hydrolases"/>
    <property type="match status" value="1"/>
</dbReference>
<organism evidence="5 6">
    <name type="scientific">Thalassobaculum fulvum</name>
    <dbReference type="NCBI Taxonomy" id="1633335"/>
    <lineage>
        <taxon>Bacteria</taxon>
        <taxon>Pseudomonadati</taxon>
        <taxon>Pseudomonadota</taxon>
        <taxon>Alphaproteobacteria</taxon>
        <taxon>Rhodospirillales</taxon>
        <taxon>Thalassobaculaceae</taxon>
        <taxon>Thalassobaculum</taxon>
    </lineage>
</organism>